<feature type="compositionally biased region" description="Acidic residues" evidence="1">
    <location>
        <begin position="12"/>
        <end position="23"/>
    </location>
</feature>
<evidence type="ECO:0000313" key="2">
    <source>
        <dbReference type="EMBL" id="KAF0303511.1"/>
    </source>
</evidence>
<evidence type="ECO:0000256" key="1">
    <source>
        <dbReference type="SAM" id="MobiDB-lite"/>
    </source>
</evidence>
<dbReference type="OrthoDB" id="5987340at2759"/>
<comment type="caution">
    <text evidence="2">The sequence shown here is derived from an EMBL/GenBank/DDBJ whole genome shotgun (WGS) entry which is preliminary data.</text>
</comment>
<proteinExistence type="predicted"/>
<dbReference type="Proteomes" id="UP000440578">
    <property type="component" value="Unassembled WGS sequence"/>
</dbReference>
<gene>
    <name evidence="2" type="ORF">FJT64_002892</name>
</gene>
<dbReference type="AlphaFoldDB" id="A0A6A4WNH2"/>
<sequence length="119" mass="12370">MQPETVPAVADGTEDDSDDEEADAQATVASTAGAKYPAVLCTHSSTSCQLLTLGDLHEDAVRNLWSLEGVGIRSDEEPASSKVLEDFESSVSFSDGRLDFGEKIETCIASSGSAAAENG</sequence>
<organism evidence="2 3">
    <name type="scientific">Amphibalanus amphitrite</name>
    <name type="common">Striped barnacle</name>
    <name type="synonym">Balanus amphitrite</name>
    <dbReference type="NCBI Taxonomy" id="1232801"/>
    <lineage>
        <taxon>Eukaryota</taxon>
        <taxon>Metazoa</taxon>
        <taxon>Ecdysozoa</taxon>
        <taxon>Arthropoda</taxon>
        <taxon>Crustacea</taxon>
        <taxon>Multicrustacea</taxon>
        <taxon>Cirripedia</taxon>
        <taxon>Thoracica</taxon>
        <taxon>Thoracicalcarea</taxon>
        <taxon>Balanomorpha</taxon>
        <taxon>Balanoidea</taxon>
        <taxon>Balanidae</taxon>
        <taxon>Amphibalaninae</taxon>
        <taxon>Amphibalanus</taxon>
    </lineage>
</organism>
<accession>A0A6A4WNH2</accession>
<name>A0A6A4WNH2_AMPAM</name>
<feature type="region of interest" description="Disordered" evidence="1">
    <location>
        <begin position="1"/>
        <end position="28"/>
    </location>
</feature>
<reference evidence="2 3" key="1">
    <citation type="submission" date="2019-07" db="EMBL/GenBank/DDBJ databases">
        <title>Draft genome assembly of a fouling barnacle, Amphibalanus amphitrite (Darwin, 1854): The first reference genome for Thecostraca.</title>
        <authorList>
            <person name="Kim W."/>
        </authorList>
    </citation>
    <scope>NUCLEOTIDE SEQUENCE [LARGE SCALE GENOMIC DNA]</scope>
    <source>
        <strain evidence="2">SNU_AA5</strain>
        <tissue evidence="2">Soma without cirri and trophi</tissue>
    </source>
</reference>
<evidence type="ECO:0000313" key="3">
    <source>
        <dbReference type="Proteomes" id="UP000440578"/>
    </source>
</evidence>
<keyword evidence="3" id="KW-1185">Reference proteome</keyword>
<protein>
    <submittedName>
        <fullName evidence="2">Uncharacterized protein</fullName>
    </submittedName>
</protein>
<dbReference type="EMBL" id="VIIS01000936">
    <property type="protein sequence ID" value="KAF0303511.1"/>
    <property type="molecule type" value="Genomic_DNA"/>
</dbReference>